<proteinExistence type="predicted"/>
<protein>
    <submittedName>
        <fullName evidence="1">Uncharacterized protein</fullName>
    </submittedName>
</protein>
<accession>A0A8T3BG90</accession>
<dbReference type="AlphaFoldDB" id="A0A8T3BG90"/>
<dbReference type="EMBL" id="JAGYWB010000009">
    <property type="protein sequence ID" value="KAI0511414.1"/>
    <property type="molecule type" value="Genomic_DNA"/>
</dbReference>
<evidence type="ECO:0000313" key="1">
    <source>
        <dbReference type="EMBL" id="KAI0511414.1"/>
    </source>
</evidence>
<comment type="caution">
    <text evidence="1">The sequence shown here is derived from an EMBL/GenBank/DDBJ whole genome shotgun (WGS) entry which is preliminary data.</text>
</comment>
<keyword evidence="2" id="KW-1185">Reference proteome</keyword>
<reference evidence="1" key="1">
    <citation type="journal article" date="2022" name="Front. Genet.">
        <title>Chromosome-Scale Assembly of the Dendrobium nobile Genome Provides Insights Into the Molecular Mechanism of the Biosynthesis of the Medicinal Active Ingredient of Dendrobium.</title>
        <authorList>
            <person name="Xu Q."/>
            <person name="Niu S.-C."/>
            <person name="Li K.-L."/>
            <person name="Zheng P.-J."/>
            <person name="Zhang X.-J."/>
            <person name="Jia Y."/>
            <person name="Liu Y."/>
            <person name="Niu Y.-X."/>
            <person name="Yu L.-H."/>
            <person name="Chen D.-F."/>
            <person name="Zhang G.-Q."/>
        </authorList>
    </citation>
    <scope>NUCLEOTIDE SEQUENCE</scope>
    <source>
        <tissue evidence="1">Leaf</tissue>
    </source>
</reference>
<dbReference type="Proteomes" id="UP000829196">
    <property type="component" value="Unassembled WGS sequence"/>
</dbReference>
<organism evidence="1 2">
    <name type="scientific">Dendrobium nobile</name>
    <name type="common">Orchid</name>
    <dbReference type="NCBI Taxonomy" id="94219"/>
    <lineage>
        <taxon>Eukaryota</taxon>
        <taxon>Viridiplantae</taxon>
        <taxon>Streptophyta</taxon>
        <taxon>Embryophyta</taxon>
        <taxon>Tracheophyta</taxon>
        <taxon>Spermatophyta</taxon>
        <taxon>Magnoliopsida</taxon>
        <taxon>Liliopsida</taxon>
        <taxon>Asparagales</taxon>
        <taxon>Orchidaceae</taxon>
        <taxon>Epidendroideae</taxon>
        <taxon>Malaxideae</taxon>
        <taxon>Dendrobiinae</taxon>
        <taxon>Dendrobium</taxon>
    </lineage>
</organism>
<sequence>MSINSTSRINKYKFSNRASTCDFSPFMGFPYRKECVPCSLHFLLVFGSSLIAKPHLSIDVIFQHKIIGHHIWENVPPLQMNQISTII</sequence>
<name>A0A8T3BG90_DENNO</name>
<evidence type="ECO:0000313" key="2">
    <source>
        <dbReference type="Proteomes" id="UP000829196"/>
    </source>
</evidence>
<gene>
    <name evidence="1" type="ORF">KFK09_012044</name>
</gene>